<protein>
    <recommendedName>
        <fullName evidence="4">Transposase</fullName>
    </recommendedName>
</protein>
<name>A0AAW6LWZ4_RHOSG</name>
<dbReference type="RefSeq" id="WP_076948914.1">
    <property type="nucleotide sequence ID" value="NZ_CP077418.1"/>
</dbReference>
<evidence type="ECO:0000313" key="2">
    <source>
        <dbReference type="EMBL" id="MDE8649642.1"/>
    </source>
</evidence>
<gene>
    <name evidence="2" type="ORF">PXH69_32210</name>
</gene>
<evidence type="ECO:0000313" key="3">
    <source>
        <dbReference type="Proteomes" id="UP001217325"/>
    </source>
</evidence>
<evidence type="ECO:0008006" key="4">
    <source>
        <dbReference type="Google" id="ProtNLM"/>
    </source>
</evidence>
<dbReference type="EMBL" id="JARDXE010000030">
    <property type="protein sequence ID" value="MDE8649642.1"/>
    <property type="molecule type" value="Genomic_DNA"/>
</dbReference>
<sequence>MLEHYDTMPEQIYTWASQIKPEAPQHEPQSTEIRPTPKPAAPERELADLDTTKFHTHWTPEVDHQLINSRTIPEHSSRPEGPRL</sequence>
<comment type="caution">
    <text evidence="2">The sequence shown here is derived from an EMBL/GenBank/DDBJ whole genome shotgun (WGS) entry which is preliminary data.</text>
</comment>
<dbReference type="AlphaFoldDB" id="A0AAW6LWZ4"/>
<feature type="compositionally biased region" description="Basic and acidic residues" evidence="1">
    <location>
        <begin position="72"/>
        <end position="84"/>
    </location>
</feature>
<evidence type="ECO:0000256" key="1">
    <source>
        <dbReference type="SAM" id="MobiDB-lite"/>
    </source>
</evidence>
<dbReference type="Proteomes" id="UP001217325">
    <property type="component" value="Unassembled WGS sequence"/>
</dbReference>
<proteinExistence type="predicted"/>
<organism evidence="2 3">
    <name type="scientific">Rhodococcus qingshengii</name>
    <dbReference type="NCBI Taxonomy" id="334542"/>
    <lineage>
        <taxon>Bacteria</taxon>
        <taxon>Bacillati</taxon>
        <taxon>Actinomycetota</taxon>
        <taxon>Actinomycetes</taxon>
        <taxon>Mycobacteriales</taxon>
        <taxon>Nocardiaceae</taxon>
        <taxon>Rhodococcus</taxon>
        <taxon>Rhodococcus erythropolis group</taxon>
    </lineage>
</organism>
<feature type="region of interest" description="Disordered" evidence="1">
    <location>
        <begin position="57"/>
        <end position="84"/>
    </location>
</feature>
<accession>A0AAW6LWZ4</accession>
<feature type="region of interest" description="Disordered" evidence="1">
    <location>
        <begin position="19"/>
        <end position="42"/>
    </location>
</feature>
<reference evidence="2" key="1">
    <citation type="submission" date="2023-02" db="EMBL/GenBank/DDBJ databases">
        <title>A novel hydrolase synthesized by Rhodococcus erythropolis HQ is responsible for the detoxification of Zearalenone.</title>
        <authorList>
            <person name="Hu J."/>
            <person name="Xu J."/>
        </authorList>
    </citation>
    <scope>NUCLEOTIDE SEQUENCE</scope>
    <source>
        <strain evidence="2">HQ</strain>
    </source>
</reference>